<dbReference type="PANTHER" id="PTHR24171:SF9">
    <property type="entry name" value="ANKYRIN REPEAT DOMAIN-CONTAINING PROTEIN 39"/>
    <property type="match status" value="1"/>
</dbReference>
<feature type="repeat" description="ANK" evidence="3">
    <location>
        <begin position="23"/>
        <end position="55"/>
    </location>
</feature>
<dbReference type="Gene3D" id="1.25.40.20">
    <property type="entry name" value="Ankyrin repeat-containing domain"/>
    <property type="match status" value="1"/>
</dbReference>
<keyword evidence="1" id="KW-0677">Repeat</keyword>
<dbReference type="SUPFAM" id="SSF48403">
    <property type="entry name" value="Ankyrin repeat"/>
    <property type="match status" value="1"/>
</dbReference>
<dbReference type="Pfam" id="PF00023">
    <property type="entry name" value="Ank"/>
    <property type="match status" value="1"/>
</dbReference>
<reference evidence="4" key="2">
    <citation type="journal article" date="2016" name="Fungal Biol.">
        <title>Ochratoxin A production by Penicillium thymicola.</title>
        <authorList>
            <person name="Nguyen H.D.T."/>
            <person name="McMullin D.R."/>
            <person name="Ponomareva E."/>
            <person name="Riley R."/>
            <person name="Pomraning K.R."/>
            <person name="Baker S.E."/>
            <person name="Seifert K.A."/>
        </authorList>
    </citation>
    <scope>NUCLEOTIDE SEQUENCE</scope>
    <source>
        <strain evidence="4">DAOM 180753</strain>
    </source>
</reference>
<dbReference type="Proteomes" id="UP001227192">
    <property type="component" value="Unassembled WGS sequence"/>
</dbReference>
<sequence>MNRHRPVVEVLERANVEASDNKIGWTPLHCAANHAVLEVVKILIHRGAAVNAQDDRVNWTSLHLVAI</sequence>
<dbReference type="PROSITE" id="PS50088">
    <property type="entry name" value="ANK_REPEAT"/>
    <property type="match status" value="1"/>
</dbReference>
<proteinExistence type="predicted"/>
<organism evidence="4 5">
    <name type="scientific">Penicillium thymicola</name>
    <dbReference type="NCBI Taxonomy" id="293382"/>
    <lineage>
        <taxon>Eukaryota</taxon>
        <taxon>Fungi</taxon>
        <taxon>Dikarya</taxon>
        <taxon>Ascomycota</taxon>
        <taxon>Pezizomycotina</taxon>
        <taxon>Eurotiomycetes</taxon>
        <taxon>Eurotiomycetidae</taxon>
        <taxon>Eurotiales</taxon>
        <taxon>Aspergillaceae</taxon>
        <taxon>Penicillium</taxon>
    </lineage>
</organism>
<evidence type="ECO:0000256" key="2">
    <source>
        <dbReference type="ARBA" id="ARBA00023043"/>
    </source>
</evidence>
<gene>
    <name evidence="4" type="ORF">VN97_g4514</name>
</gene>
<dbReference type="InterPro" id="IPR036770">
    <property type="entry name" value="Ankyrin_rpt-contain_sf"/>
</dbReference>
<keyword evidence="5" id="KW-1185">Reference proteome</keyword>
<evidence type="ECO:0000313" key="5">
    <source>
        <dbReference type="Proteomes" id="UP001227192"/>
    </source>
</evidence>
<dbReference type="AlphaFoldDB" id="A0AAI9X9J6"/>
<dbReference type="SMART" id="SM00248">
    <property type="entry name" value="ANK"/>
    <property type="match status" value="1"/>
</dbReference>
<dbReference type="EMBL" id="LACB01000106">
    <property type="protein sequence ID" value="KAJ9488757.1"/>
    <property type="molecule type" value="Genomic_DNA"/>
</dbReference>
<name>A0AAI9X9J6_PENTH</name>
<protein>
    <submittedName>
        <fullName evidence="4">Uncharacterized protein</fullName>
    </submittedName>
</protein>
<comment type="caution">
    <text evidence="4">The sequence shown here is derived from an EMBL/GenBank/DDBJ whole genome shotgun (WGS) entry which is preliminary data.</text>
</comment>
<dbReference type="PROSITE" id="PS50297">
    <property type="entry name" value="ANK_REP_REGION"/>
    <property type="match status" value="1"/>
</dbReference>
<evidence type="ECO:0000256" key="3">
    <source>
        <dbReference type="PROSITE-ProRule" id="PRU00023"/>
    </source>
</evidence>
<reference evidence="4" key="1">
    <citation type="submission" date="2015-06" db="EMBL/GenBank/DDBJ databases">
        <authorList>
            <person name="Nguyen H."/>
        </authorList>
    </citation>
    <scope>NUCLEOTIDE SEQUENCE</scope>
    <source>
        <strain evidence="4">DAOM 180753</strain>
    </source>
</reference>
<evidence type="ECO:0000256" key="1">
    <source>
        <dbReference type="ARBA" id="ARBA00022737"/>
    </source>
</evidence>
<evidence type="ECO:0000313" key="4">
    <source>
        <dbReference type="EMBL" id="KAJ9488757.1"/>
    </source>
</evidence>
<accession>A0AAI9X9J6</accession>
<dbReference type="InterPro" id="IPR002110">
    <property type="entry name" value="Ankyrin_rpt"/>
</dbReference>
<dbReference type="PANTHER" id="PTHR24171">
    <property type="entry name" value="ANKYRIN REPEAT DOMAIN-CONTAINING PROTEIN 39-RELATED"/>
    <property type="match status" value="1"/>
</dbReference>
<keyword evidence="2 3" id="KW-0040">ANK repeat</keyword>